<gene>
    <name evidence="1" type="ORF">CJ030_MR4G016890</name>
</gene>
<accession>A0A6A1VSX8</accession>
<reference evidence="1 2" key="1">
    <citation type="journal article" date="2019" name="Plant Biotechnol. J.">
        <title>The red bayberry genome and genetic basis of sex determination.</title>
        <authorList>
            <person name="Jia H.M."/>
            <person name="Jia H.J."/>
            <person name="Cai Q.L."/>
            <person name="Wang Y."/>
            <person name="Zhao H.B."/>
            <person name="Yang W.F."/>
            <person name="Wang G.Y."/>
            <person name="Li Y.H."/>
            <person name="Zhan D.L."/>
            <person name="Shen Y.T."/>
            <person name="Niu Q.F."/>
            <person name="Chang L."/>
            <person name="Qiu J."/>
            <person name="Zhao L."/>
            <person name="Xie H.B."/>
            <person name="Fu W.Y."/>
            <person name="Jin J."/>
            <person name="Li X.W."/>
            <person name="Jiao Y."/>
            <person name="Zhou C.C."/>
            <person name="Tu T."/>
            <person name="Chai C.Y."/>
            <person name="Gao J.L."/>
            <person name="Fan L.J."/>
            <person name="van de Weg E."/>
            <person name="Wang J.Y."/>
            <person name="Gao Z.S."/>
        </authorList>
    </citation>
    <scope>NUCLEOTIDE SEQUENCE [LARGE SCALE GENOMIC DNA]</scope>
    <source>
        <tissue evidence="1">Leaves</tissue>
    </source>
</reference>
<evidence type="ECO:0000313" key="1">
    <source>
        <dbReference type="EMBL" id="KAB1215785.1"/>
    </source>
</evidence>
<keyword evidence="2" id="KW-1185">Reference proteome</keyword>
<sequence>MKEYILAMPARDAALRAKMEAKDLPATEGPLHADNEWNISVLGDNELDGIDAASSGIVRLTNLFFILVHLGLLENSRGR</sequence>
<organism evidence="1 2">
    <name type="scientific">Morella rubra</name>
    <name type="common">Chinese bayberry</name>
    <dbReference type="NCBI Taxonomy" id="262757"/>
    <lineage>
        <taxon>Eukaryota</taxon>
        <taxon>Viridiplantae</taxon>
        <taxon>Streptophyta</taxon>
        <taxon>Embryophyta</taxon>
        <taxon>Tracheophyta</taxon>
        <taxon>Spermatophyta</taxon>
        <taxon>Magnoliopsida</taxon>
        <taxon>eudicotyledons</taxon>
        <taxon>Gunneridae</taxon>
        <taxon>Pentapetalae</taxon>
        <taxon>rosids</taxon>
        <taxon>fabids</taxon>
        <taxon>Fagales</taxon>
        <taxon>Myricaceae</taxon>
        <taxon>Morella</taxon>
    </lineage>
</organism>
<dbReference type="OrthoDB" id="206053at2759"/>
<dbReference type="AlphaFoldDB" id="A0A6A1VSX8"/>
<evidence type="ECO:0000313" key="2">
    <source>
        <dbReference type="Proteomes" id="UP000516437"/>
    </source>
</evidence>
<comment type="caution">
    <text evidence="1">The sequence shown here is derived from an EMBL/GenBank/DDBJ whole genome shotgun (WGS) entry which is preliminary data.</text>
</comment>
<proteinExistence type="predicted"/>
<dbReference type="Proteomes" id="UP000516437">
    <property type="component" value="Chromosome 4"/>
</dbReference>
<protein>
    <submittedName>
        <fullName evidence="1">Ubiquitin-like modifier-activating enzyme 5</fullName>
    </submittedName>
</protein>
<name>A0A6A1VSX8_9ROSI</name>
<dbReference type="EMBL" id="RXIC02000022">
    <property type="protein sequence ID" value="KAB1215785.1"/>
    <property type="molecule type" value="Genomic_DNA"/>
</dbReference>